<dbReference type="EMBL" id="JBBEGN010000005">
    <property type="protein sequence ID" value="MEJ2868802.1"/>
    <property type="molecule type" value="Genomic_DNA"/>
</dbReference>
<dbReference type="InterPro" id="IPR011067">
    <property type="entry name" value="Plasmid_toxin/cell-grow_inhib"/>
</dbReference>
<comment type="caution">
    <text evidence="3">The sequence shown here is derived from an EMBL/GenBank/DDBJ whole genome shotgun (WGS) entry which is preliminary data.</text>
</comment>
<evidence type="ECO:0000256" key="2">
    <source>
        <dbReference type="ARBA" id="ARBA00022649"/>
    </source>
</evidence>
<dbReference type="SUPFAM" id="SSF50118">
    <property type="entry name" value="Cell growth inhibitor/plasmid maintenance toxic component"/>
    <property type="match status" value="1"/>
</dbReference>
<dbReference type="Gene3D" id="2.30.30.110">
    <property type="match status" value="1"/>
</dbReference>
<accession>A0ABU8MN99</accession>
<dbReference type="InterPro" id="IPR003477">
    <property type="entry name" value="PemK-like"/>
</dbReference>
<proteinExistence type="inferred from homology"/>
<dbReference type="Pfam" id="PF02452">
    <property type="entry name" value="PemK_toxin"/>
    <property type="match status" value="1"/>
</dbReference>
<evidence type="ECO:0000256" key="1">
    <source>
        <dbReference type="ARBA" id="ARBA00007521"/>
    </source>
</evidence>
<gene>
    <name evidence="3" type="ORF">WCD74_13605</name>
</gene>
<dbReference type="RefSeq" id="WP_337695368.1">
    <property type="nucleotide sequence ID" value="NZ_JBBEGN010000005.1"/>
</dbReference>
<name>A0ABU8MN99_9PSEU</name>
<keyword evidence="4" id="KW-1185">Reference proteome</keyword>
<evidence type="ECO:0000313" key="4">
    <source>
        <dbReference type="Proteomes" id="UP001385809"/>
    </source>
</evidence>
<organism evidence="3 4">
    <name type="scientific">Actinomycetospora aurantiaca</name>
    <dbReference type="NCBI Taxonomy" id="3129233"/>
    <lineage>
        <taxon>Bacteria</taxon>
        <taxon>Bacillati</taxon>
        <taxon>Actinomycetota</taxon>
        <taxon>Actinomycetes</taxon>
        <taxon>Pseudonocardiales</taxon>
        <taxon>Pseudonocardiaceae</taxon>
        <taxon>Actinomycetospora</taxon>
    </lineage>
</organism>
<keyword evidence="2" id="KW-1277">Toxin-antitoxin system</keyword>
<reference evidence="3 4" key="1">
    <citation type="submission" date="2024-03" db="EMBL/GenBank/DDBJ databases">
        <title>Actinomycetospora sp. OC33-EN08, a novel actinomycete isolated from wild orchid (Aerides multiflora).</title>
        <authorList>
            <person name="Suriyachadkun C."/>
        </authorList>
    </citation>
    <scope>NUCLEOTIDE SEQUENCE [LARGE SCALE GENOMIC DNA]</scope>
    <source>
        <strain evidence="3 4">OC33-EN08</strain>
    </source>
</reference>
<protein>
    <submittedName>
        <fullName evidence="3">Type II toxin-antitoxin system PemK/MazF family toxin</fullName>
    </submittedName>
</protein>
<evidence type="ECO:0000313" key="3">
    <source>
        <dbReference type="EMBL" id="MEJ2868802.1"/>
    </source>
</evidence>
<dbReference type="Proteomes" id="UP001385809">
    <property type="component" value="Unassembled WGS sequence"/>
</dbReference>
<sequence length="101" mass="10683">MRRGDLIAYEPVLATRPGVSRLRLIVSSDAVNDADLAVVLGLPVTPSDRGGLFSVRIGDHGWVSALSLEAVLRSRLGEVVGHAADDELQEVGIALRAAQDL</sequence>
<comment type="similarity">
    <text evidence="1">Belongs to the PemK/MazF family.</text>
</comment>